<evidence type="ECO:0000256" key="1">
    <source>
        <dbReference type="SAM" id="SignalP"/>
    </source>
</evidence>
<accession>A0A7W5ZQX1</accession>
<protein>
    <submittedName>
        <fullName evidence="2">Uncharacterized protein</fullName>
    </submittedName>
</protein>
<sequence>MKQRKLYTRVFSAALAFLLLFTATAGKALSLRKVSPKKPVAEQTAKKQQNNDERPVIQAMSLEAVVAPAISFDFEQTFYLLPSIWCIELPSVSLLPKRFDVFYYFFSFFRNVFGHFIATNAP</sequence>
<feature type="chain" id="PRO_5031210731" evidence="1">
    <location>
        <begin position="28"/>
        <end position="122"/>
    </location>
</feature>
<gene>
    <name evidence="2" type="ORF">FHS57_004436</name>
</gene>
<dbReference type="Proteomes" id="UP000541352">
    <property type="component" value="Unassembled WGS sequence"/>
</dbReference>
<comment type="caution">
    <text evidence="2">The sequence shown here is derived from an EMBL/GenBank/DDBJ whole genome shotgun (WGS) entry which is preliminary data.</text>
</comment>
<reference evidence="2 3" key="1">
    <citation type="submission" date="2020-08" db="EMBL/GenBank/DDBJ databases">
        <title>Genomic Encyclopedia of Type Strains, Phase IV (KMG-IV): sequencing the most valuable type-strain genomes for metagenomic binning, comparative biology and taxonomic classification.</title>
        <authorList>
            <person name="Goeker M."/>
        </authorList>
    </citation>
    <scope>NUCLEOTIDE SEQUENCE [LARGE SCALE GENOMIC DNA]</scope>
    <source>
        <strain evidence="2 3">DSM 17976</strain>
    </source>
</reference>
<name>A0A7W5ZQX1_9BACT</name>
<evidence type="ECO:0000313" key="2">
    <source>
        <dbReference type="EMBL" id="MBB3840416.1"/>
    </source>
</evidence>
<dbReference type="RefSeq" id="WP_183977359.1">
    <property type="nucleotide sequence ID" value="NZ_JACIBY010000010.1"/>
</dbReference>
<proteinExistence type="predicted"/>
<feature type="signal peptide" evidence="1">
    <location>
        <begin position="1"/>
        <end position="27"/>
    </location>
</feature>
<dbReference type="AlphaFoldDB" id="A0A7W5ZQX1"/>
<evidence type="ECO:0000313" key="3">
    <source>
        <dbReference type="Proteomes" id="UP000541352"/>
    </source>
</evidence>
<dbReference type="EMBL" id="JACIBY010000010">
    <property type="protein sequence ID" value="MBB3840416.1"/>
    <property type="molecule type" value="Genomic_DNA"/>
</dbReference>
<keyword evidence="3" id="KW-1185">Reference proteome</keyword>
<organism evidence="2 3">
    <name type="scientific">Runella defluvii</name>
    <dbReference type="NCBI Taxonomy" id="370973"/>
    <lineage>
        <taxon>Bacteria</taxon>
        <taxon>Pseudomonadati</taxon>
        <taxon>Bacteroidota</taxon>
        <taxon>Cytophagia</taxon>
        <taxon>Cytophagales</taxon>
        <taxon>Spirosomataceae</taxon>
        <taxon>Runella</taxon>
    </lineage>
</organism>
<keyword evidence="1" id="KW-0732">Signal</keyword>